<dbReference type="OrthoDB" id="4833278at2"/>
<dbReference type="PROSITE" id="PS50801">
    <property type="entry name" value="STAS"/>
    <property type="match status" value="1"/>
</dbReference>
<feature type="domain" description="STAS" evidence="3">
    <location>
        <begin position="8"/>
        <end position="116"/>
    </location>
</feature>
<name>A0A0T6LP01_WENVI</name>
<dbReference type="Pfam" id="PF01740">
    <property type="entry name" value="STAS"/>
    <property type="match status" value="1"/>
</dbReference>
<dbReference type="Proteomes" id="UP000050867">
    <property type="component" value="Unassembled WGS sequence"/>
</dbReference>
<dbReference type="AlphaFoldDB" id="A0A0T6LP01"/>
<dbReference type="SUPFAM" id="SSF52091">
    <property type="entry name" value="SpoIIaa-like"/>
    <property type="match status" value="1"/>
</dbReference>
<comment type="caution">
    <text evidence="4">The sequence shown here is derived from an EMBL/GenBank/DDBJ whole genome shotgun (WGS) entry which is preliminary data.</text>
</comment>
<dbReference type="RefSeq" id="WP_018383965.1">
    <property type="nucleotide sequence ID" value="NZ_LLZU01000035.1"/>
</dbReference>
<comment type="similarity">
    <text evidence="1 2">Belongs to the anti-sigma-factor antagonist family.</text>
</comment>
<keyword evidence="5" id="KW-1185">Reference proteome</keyword>
<dbReference type="EMBL" id="LLZU01000035">
    <property type="protein sequence ID" value="KRV47749.1"/>
    <property type="molecule type" value="Genomic_DNA"/>
</dbReference>
<evidence type="ECO:0000313" key="4">
    <source>
        <dbReference type="EMBL" id="KRV47749.1"/>
    </source>
</evidence>
<dbReference type="InterPro" id="IPR002645">
    <property type="entry name" value="STAS_dom"/>
</dbReference>
<dbReference type="CDD" id="cd07043">
    <property type="entry name" value="STAS_anti-anti-sigma_factors"/>
    <property type="match status" value="1"/>
</dbReference>
<dbReference type="GO" id="GO:0043856">
    <property type="term" value="F:anti-sigma factor antagonist activity"/>
    <property type="evidence" value="ECO:0007669"/>
    <property type="project" value="InterPro"/>
</dbReference>
<dbReference type="InterPro" id="IPR036513">
    <property type="entry name" value="STAS_dom_sf"/>
</dbReference>
<organism evidence="4 5">
    <name type="scientific">Wenjunlia vitaminophila</name>
    <name type="common">Streptomyces vitaminophilus</name>
    <dbReference type="NCBI Taxonomy" id="76728"/>
    <lineage>
        <taxon>Bacteria</taxon>
        <taxon>Bacillati</taxon>
        <taxon>Actinomycetota</taxon>
        <taxon>Actinomycetes</taxon>
        <taxon>Kitasatosporales</taxon>
        <taxon>Streptomycetaceae</taxon>
        <taxon>Wenjunlia</taxon>
    </lineage>
</organism>
<dbReference type="InterPro" id="IPR003658">
    <property type="entry name" value="Anti-sigma_ant"/>
</dbReference>
<evidence type="ECO:0000256" key="2">
    <source>
        <dbReference type="RuleBase" id="RU003749"/>
    </source>
</evidence>
<dbReference type="PANTHER" id="PTHR33495:SF2">
    <property type="entry name" value="ANTI-SIGMA FACTOR ANTAGONIST TM_1081-RELATED"/>
    <property type="match status" value="1"/>
</dbReference>
<gene>
    <name evidence="4" type="ORF">AQ490_05060</name>
</gene>
<evidence type="ECO:0000259" key="3">
    <source>
        <dbReference type="PROSITE" id="PS50801"/>
    </source>
</evidence>
<reference evidence="4 5" key="1">
    <citation type="submission" date="2015-10" db="EMBL/GenBank/DDBJ databases">
        <title>Draft genome sequence of pyrrolomycin-producing Streptomyces vitaminophilus.</title>
        <authorList>
            <person name="Graham D.E."/>
            <person name="Mahan K.M."/>
            <person name="Klingeman D.M."/>
            <person name="Hettich R.L."/>
            <person name="Parry R.J."/>
        </authorList>
    </citation>
    <scope>NUCLEOTIDE SEQUENCE [LARGE SCALE GENOMIC DNA]</scope>
    <source>
        <strain evidence="4 5">ATCC 31673</strain>
    </source>
</reference>
<evidence type="ECO:0000256" key="1">
    <source>
        <dbReference type="ARBA" id="ARBA00009013"/>
    </source>
</evidence>
<dbReference type="PANTHER" id="PTHR33495">
    <property type="entry name" value="ANTI-SIGMA FACTOR ANTAGONIST TM_1081-RELATED-RELATED"/>
    <property type="match status" value="1"/>
</dbReference>
<accession>A0A0T6LP01</accession>
<proteinExistence type="inferred from homology"/>
<evidence type="ECO:0000313" key="5">
    <source>
        <dbReference type="Proteomes" id="UP000050867"/>
    </source>
</evidence>
<dbReference type="STRING" id="76728.AQ490_05060"/>
<protein>
    <recommendedName>
        <fullName evidence="2">Anti-sigma factor antagonist</fullName>
    </recommendedName>
</protein>
<dbReference type="eggNOG" id="COG1366">
    <property type="taxonomic scope" value="Bacteria"/>
</dbReference>
<dbReference type="Gene3D" id="3.30.750.24">
    <property type="entry name" value="STAS domain"/>
    <property type="match status" value="1"/>
</dbReference>
<dbReference type="NCBIfam" id="TIGR00377">
    <property type="entry name" value="ant_ant_sig"/>
    <property type="match status" value="1"/>
</dbReference>
<sequence>MSDDQPTSRIRERLAGETVVVEVSGEVDALAAPRLISYLDSLTTRDRPDVVLDLRRVTFLDCSGLTALVRARNRALARSGRVRLVCDDPFTLRTLRVTRLAGHFTILPDASEFRLG</sequence>